<dbReference type="OrthoDB" id="44277at2759"/>
<evidence type="ECO:0000313" key="3">
    <source>
        <dbReference type="Proteomes" id="UP000515146"/>
    </source>
</evidence>
<dbReference type="SUPFAM" id="SSF69593">
    <property type="entry name" value="Glycerol-3-phosphate (1)-acyltransferase"/>
    <property type="match status" value="1"/>
</dbReference>
<proteinExistence type="predicted"/>
<gene>
    <name evidence="4" type="primary">LOC113791431</name>
</gene>
<dbReference type="GO" id="GO:0016746">
    <property type="term" value="F:acyltransferase activity"/>
    <property type="evidence" value="ECO:0007669"/>
    <property type="project" value="InterPro"/>
</dbReference>
<dbReference type="Pfam" id="PF01553">
    <property type="entry name" value="Acyltransferase"/>
    <property type="match status" value="1"/>
</dbReference>
<reference evidence="4" key="1">
    <citation type="submission" date="2025-08" db="UniProtKB">
        <authorList>
            <consortium name="RefSeq"/>
        </authorList>
    </citation>
    <scope>IDENTIFICATION</scope>
    <source>
        <strain evidence="4">Airmid</strain>
    </source>
</reference>
<dbReference type="AlphaFoldDB" id="A0A6P6XUQ3"/>
<accession>A0A6P6XUQ3</accession>
<keyword evidence="1" id="KW-1133">Transmembrane helix</keyword>
<dbReference type="Proteomes" id="UP000515146">
    <property type="component" value="Unplaced"/>
</dbReference>
<evidence type="ECO:0000256" key="1">
    <source>
        <dbReference type="SAM" id="Phobius"/>
    </source>
</evidence>
<organism evidence="3 4">
    <name type="scientific">Dermatophagoides pteronyssinus</name>
    <name type="common">European house dust mite</name>
    <dbReference type="NCBI Taxonomy" id="6956"/>
    <lineage>
        <taxon>Eukaryota</taxon>
        <taxon>Metazoa</taxon>
        <taxon>Ecdysozoa</taxon>
        <taxon>Arthropoda</taxon>
        <taxon>Chelicerata</taxon>
        <taxon>Arachnida</taxon>
        <taxon>Acari</taxon>
        <taxon>Acariformes</taxon>
        <taxon>Sarcoptiformes</taxon>
        <taxon>Astigmata</taxon>
        <taxon>Psoroptidia</taxon>
        <taxon>Analgoidea</taxon>
        <taxon>Pyroglyphidae</taxon>
        <taxon>Dermatophagoidinae</taxon>
        <taxon>Dermatophagoides</taxon>
    </lineage>
</organism>
<dbReference type="InParanoid" id="A0A6P6XUQ3"/>
<dbReference type="SMART" id="SM00563">
    <property type="entry name" value="PlsC"/>
    <property type="match status" value="1"/>
</dbReference>
<dbReference type="KEGG" id="dpte:113791431"/>
<keyword evidence="3" id="KW-1185">Reference proteome</keyword>
<sequence>MTIMTIIMDFIINNLHQIILIPIIFTFFSPLIFVFLFYLMSFILHLYKFYYQLPIIDKSTGKNLDFNEHWKYWNQPVQTVAKLLTTVGRWWHGYDIINMNNIPDNGPAIIVFYHSTIPNDYHYLLCRIFLDKKRKIFTITDRLLFYIPGWSLLLNALQSIPGTRKDCVQLLKQNRLIALSPGGLREAMFGDNNYQLIWSGRQGFASVAKEANVPIIPVFTKNSREAFRCLPLFQEFFRKIYDQYKIPLFLPYGGLPVKMTTIIGEPIYFPPEMSVTEIAELTAKKMKELIERHQTRPGSMWKALRQRFC</sequence>
<dbReference type="PANTHER" id="PTHR22753:SF14">
    <property type="entry name" value="MONOACYLGLYCEROL_DIACYLGLYCEROL O-ACYLTRANSFERASE"/>
    <property type="match status" value="1"/>
</dbReference>
<dbReference type="OMA" id="CLYIWKK"/>
<feature type="transmembrane region" description="Helical" evidence="1">
    <location>
        <begin position="18"/>
        <end position="39"/>
    </location>
</feature>
<feature type="domain" description="Phospholipid/glycerol acyltransferase" evidence="2">
    <location>
        <begin position="108"/>
        <end position="223"/>
    </location>
</feature>
<dbReference type="CDD" id="cd07987">
    <property type="entry name" value="LPLAT_MGAT-like"/>
    <property type="match status" value="1"/>
</dbReference>
<name>A0A6P6XUQ3_DERPT</name>
<evidence type="ECO:0000313" key="4">
    <source>
        <dbReference type="RefSeq" id="XP_027197015.1"/>
    </source>
</evidence>
<dbReference type="RefSeq" id="XP_027197015.1">
    <property type="nucleotide sequence ID" value="XM_027341214.1"/>
</dbReference>
<keyword evidence="1" id="KW-0812">Transmembrane</keyword>
<dbReference type="PANTHER" id="PTHR22753">
    <property type="entry name" value="TRANSMEMBRANE PROTEIN 68"/>
    <property type="match status" value="1"/>
</dbReference>
<protein>
    <submittedName>
        <fullName evidence="4">Transmembrane protein 68-like</fullName>
    </submittedName>
</protein>
<keyword evidence="1" id="KW-0472">Membrane</keyword>
<dbReference type="InterPro" id="IPR002123">
    <property type="entry name" value="Plipid/glycerol_acylTrfase"/>
</dbReference>
<evidence type="ECO:0000259" key="2">
    <source>
        <dbReference type="SMART" id="SM00563"/>
    </source>
</evidence>
<dbReference type="GO" id="GO:0016020">
    <property type="term" value="C:membrane"/>
    <property type="evidence" value="ECO:0007669"/>
    <property type="project" value="TreeGrafter"/>
</dbReference>